<comment type="caution">
    <text evidence="1">The sequence shown here is derived from an EMBL/GenBank/DDBJ whole genome shotgun (WGS) entry which is preliminary data.</text>
</comment>
<reference evidence="1 2" key="1">
    <citation type="submission" date="2019-10" db="EMBL/GenBank/DDBJ databases">
        <title>Assembly and Annotation for the nematode Trichostrongylus colubriformis.</title>
        <authorList>
            <person name="Martin J."/>
        </authorList>
    </citation>
    <scope>NUCLEOTIDE SEQUENCE [LARGE SCALE GENOMIC DNA]</scope>
    <source>
        <strain evidence="1">G859</strain>
        <tissue evidence="1">Whole worm</tissue>
    </source>
</reference>
<dbReference type="EMBL" id="WIXE01022790">
    <property type="protein sequence ID" value="KAK5967116.1"/>
    <property type="molecule type" value="Genomic_DNA"/>
</dbReference>
<name>A0AAN8ESC5_TRICO</name>
<evidence type="ECO:0000313" key="2">
    <source>
        <dbReference type="Proteomes" id="UP001331761"/>
    </source>
</evidence>
<sequence length="366" mass="40369">MELNSEQVLRPNGVITVRKSCSPTGQYQFDDGTLMINLNQCVTKSSTIGQYYVLLCTSGDECNSQCVTTSPPNPPNPTPSPGTVTCYNCVSYDGNECQTNVCQGNYCVYERRISGNQIMIRKGCSETSTARLDDGTVVDVVGICEIRNTLNSQYFVKVCNDSNFCNNYCNPPTTIEPQRQRQRRLATGTTYVKKSCTNLPFIEYPDNRPSTALNTCETRTIGGVQYQVRVCNSGNNCNVACPAEEQQLVTCYQCEADQVDCNTGSCQGNYCLLTRTQSATDVHVKKSCTTTDNLLYVDNVQYTSFGNCEYRQVNGVAYTFKLCNSSSYCNVGCPAGPIPSQLSSCSTISTTLIFLTIFLLQWCQTD</sequence>
<evidence type="ECO:0000313" key="1">
    <source>
        <dbReference type="EMBL" id="KAK5967116.1"/>
    </source>
</evidence>
<keyword evidence="2" id="KW-1185">Reference proteome</keyword>
<gene>
    <name evidence="1" type="ORF">GCK32_010365</name>
</gene>
<dbReference type="Proteomes" id="UP001331761">
    <property type="component" value="Unassembled WGS sequence"/>
</dbReference>
<accession>A0AAN8ESC5</accession>
<organism evidence="1 2">
    <name type="scientific">Trichostrongylus colubriformis</name>
    <name type="common">Black scour worm</name>
    <dbReference type="NCBI Taxonomy" id="6319"/>
    <lineage>
        <taxon>Eukaryota</taxon>
        <taxon>Metazoa</taxon>
        <taxon>Ecdysozoa</taxon>
        <taxon>Nematoda</taxon>
        <taxon>Chromadorea</taxon>
        <taxon>Rhabditida</taxon>
        <taxon>Rhabditina</taxon>
        <taxon>Rhabditomorpha</taxon>
        <taxon>Strongyloidea</taxon>
        <taxon>Trichostrongylidae</taxon>
        <taxon>Trichostrongylus</taxon>
    </lineage>
</organism>
<dbReference type="AlphaFoldDB" id="A0AAN8ESC5"/>
<protein>
    <submittedName>
        <fullName evidence="1">Uncharacterized protein</fullName>
    </submittedName>
</protein>
<proteinExistence type="predicted"/>